<gene>
    <name evidence="2" type="ORF">GOHSU_01_00100</name>
</gene>
<proteinExistence type="predicted"/>
<accession>L7L707</accession>
<sequence length="144" mass="15401">MLKDSSRSLSPLMVITTAHSRVVVGRMIPTCHTADLPLGMGVLLQVLGAVPRRLIRTTSPVSAVGGHAEGVGAFPGTLATTLLGLEPYDPESNGVVERRNGFFETSFMPGRDFSSPTDFNARFTEWLTTANARVVGRSSPNRST</sequence>
<dbReference type="OrthoDB" id="3204032at2"/>
<reference evidence="2 3" key="1">
    <citation type="submission" date="2012-12" db="EMBL/GenBank/DDBJ databases">
        <title>Whole genome shotgun sequence of Gordonia hirsuta NBRC 16056.</title>
        <authorList>
            <person name="Isaki-Nakamura S."/>
            <person name="Hosoyama A."/>
            <person name="Tsuchikane K."/>
            <person name="Katsumata H."/>
            <person name="Baba S."/>
            <person name="Yamazaki S."/>
            <person name="Fujita N."/>
        </authorList>
    </citation>
    <scope>NUCLEOTIDE SEQUENCE [LARGE SCALE GENOMIC DNA]</scope>
    <source>
        <strain evidence="2 3">NBRC 16056</strain>
    </source>
</reference>
<dbReference type="Proteomes" id="UP000053405">
    <property type="component" value="Unassembled WGS sequence"/>
</dbReference>
<dbReference type="STRING" id="1121927.GOHSU_01_00100"/>
<name>L7L707_9ACTN</name>
<protein>
    <recommendedName>
        <fullName evidence="1">Integrase catalytic domain-containing protein</fullName>
    </recommendedName>
</protein>
<evidence type="ECO:0000259" key="1">
    <source>
        <dbReference type="PROSITE" id="PS50994"/>
    </source>
</evidence>
<dbReference type="eggNOG" id="COG4584">
    <property type="taxonomic scope" value="Bacteria"/>
</dbReference>
<organism evidence="2 3">
    <name type="scientific">Gordonia hirsuta DSM 44140 = NBRC 16056</name>
    <dbReference type="NCBI Taxonomy" id="1121927"/>
    <lineage>
        <taxon>Bacteria</taxon>
        <taxon>Bacillati</taxon>
        <taxon>Actinomycetota</taxon>
        <taxon>Actinomycetes</taxon>
        <taxon>Mycobacteriales</taxon>
        <taxon>Gordoniaceae</taxon>
        <taxon>Gordonia</taxon>
    </lineage>
</organism>
<evidence type="ECO:0000313" key="2">
    <source>
        <dbReference type="EMBL" id="GAC55832.1"/>
    </source>
</evidence>
<keyword evidence="3" id="KW-1185">Reference proteome</keyword>
<feature type="domain" description="Integrase catalytic" evidence="1">
    <location>
        <begin position="1"/>
        <end position="144"/>
    </location>
</feature>
<dbReference type="AlphaFoldDB" id="L7L707"/>
<dbReference type="EMBL" id="BANT01000001">
    <property type="protein sequence ID" value="GAC55832.1"/>
    <property type="molecule type" value="Genomic_DNA"/>
</dbReference>
<dbReference type="RefSeq" id="WP_005934980.1">
    <property type="nucleotide sequence ID" value="NZ_ATVK01000001.1"/>
</dbReference>
<dbReference type="GO" id="GO:0015074">
    <property type="term" value="P:DNA integration"/>
    <property type="evidence" value="ECO:0007669"/>
    <property type="project" value="InterPro"/>
</dbReference>
<comment type="caution">
    <text evidence="2">The sequence shown here is derived from an EMBL/GenBank/DDBJ whole genome shotgun (WGS) entry which is preliminary data.</text>
</comment>
<dbReference type="PROSITE" id="PS50994">
    <property type="entry name" value="INTEGRASE"/>
    <property type="match status" value="1"/>
</dbReference>
<dbReference type="InterPro" id="IPR001584">
    <property type="entry name" value="Integrase_cat-core"/>
</dbReference>
<evidence type="ECO:0000313" key="3">
    <source>
        <dbReference type="Proteomes" id="UP000053405"/>
    </source>
</evidence>